<evidence type="ECO:0000313" key="7">
    <source>
        <dbReference type="Proteomes" id="UP000234878"/>
    </source>
</evidence>
<dbReference type="Proteomes" id="UP000234878">
    <property type="component" value="Unassembled WGS sequence"/>
</dbReference>
<comment type="caution">
    <text evidence="4">The sequence shown here is derived from an EMBL/GenBank/DDBJ whole genome shotgun (WGS) entry which is preliminary data.</text>
</comment>
<evidence type="ECO:0000259" key="1">
    <source>
        <dbReference type="Pfam" id="PF18276"/>
    </source>
</evidence>
<dbReference type="Pfam" id="PF20220">
    <property type="entry name" value="ABC_toxin_N"/>
    <property type="match status" value="1"/>
</dbReference>
<proteinExistence type="predicted"/>
<evidence type="ECO:0000313" key="5">
    <source>
        <dbReference type="EMBL" id="PLV23491.1"/>
    </source>
</evidence>
<evidence type="ECO:0000259" key="2">
    <source>
        <dbReference type="Pfam" id="PF18413"/>
    </source>
</evidence>
<name>A0AAX0VWW8_9PSED</name>
<dbReference type="InterPro" id="IPR040840">
    <property type="entry name" value="TcA_TcB_BD"/>
</dbReference>
<feature type="domain" description="ABC toxin N-terminal" evidence="3">
    <location>
        <begin position="8"/>
        <end position="136"/>
    </location>
</feature>
<evidence type="ECO:0008006" key="8">
    <source>
        <dbReference type="Google" id="ProtNLM"/>
    </source>
</evidence>
<dbReference type="Pfam" id="PF18276">
    <property type="entry name" value="TcA_TcB_BD"/>
    <property type="match status" value="1"/>
</dbReference>
<protein>
    <recommendedName>
        <fullName evidence="8">Insecticidal toxin complex protein TcaB2</fullName>
    </recommendedName>
</protein>
<dbReference type="EMBL" id="PJCQ01000011">
    <property type="protein sequence ID" value="PLV18548.1"/>
    <property type="molecule type" value="Genomic_DNA"/>
</dbReference>
<evidence type="ECO:0000259" key="3">
    <source>
        <dbReference type="Pfam" id="PF20220"/>
    </source>
</evidence>
<dbReference type="InterPro" id="IPR046839">
    <property type="entry name" value="ABC_toxin_N"/>
</dbReference>
<dbReference type="RefSeq" id="WP_102081859.1">
    <property type="nucleotide sequence ID" value="NZ_PJCP01000011.1"/>
</dbReference>
<accession>A0AAX0VWW8</accession>
<dbReference type="Proteomes" id="UP000234839">
    <property type="component" value="Unassembled WGS sequence"/>
</dbReference>
<gene>
    <name evidence="4" type="ORF">CXG49_13030</name>
    <name evidence="5" type="ORF">CXG53_15035</name>
</gene>
<evidence type="ECO:0000313" key="4">
    <source>
        <dbReference type="EMBL" id="PLV18548.1"/>
    </source>
</evidence>
<feature type="domain" description="Tc toxin complex TcA C-terminal TcB-binding" evidence="1">
    <location>
        <begin position="1192"/>
        <end position="1502"/>
    </location>
</feature>
<reference evidence="6 7" key="1">
    <citation type="submission" date="2017-12" db="EMBL/GenBank/DDBJ databases">
        <title>Detection of the carbapenemase gene blaVIM-5 in members of the Pseudomonas putida group isolated from polluted Nigerian wetlands.</title>
        <authorList>
            <person name="Adelowo O."/>
            <person name="Vollmers J."/>
            <person name="Maeusezahl I."/>
            <person name="Kaster A.-K."/>
            <person name="Mueller J.A."/>
        </authorList>
    </citation>
    <scope>NUCLEOTIDE SEQUENCE [LARGE SCALE GENOMIC DNA]</scope>
    <source>
        <strain evidence="5 6">MR119</strain>
        <strain evidence="4 7">MR144</strain>
    </source>
</reference>
<keyword evidence="6" id="KW-1185">Reference proteome</keyword>
<organism evidence="4 7">
    <name type="scientific">Pseudomonas guariconensis</name>
    <dbReference type="NCBI Taxonomy" id="1288410"/>
    <lineage>
        <taxon>Bacteria</taxon>
        <taxon>Pseudomonadati</taxon>
        <taxon>Pseudomonadota</taxon>
        <taxon>Gammaproteobacteria</taxon>
        <taxon>Pseudomonadales</taxon>
        <taxon>Pseudomonadaceae</taxon>
        <taxon>Pseudomonas</taxon>
    </lineage>
</organism>
<dbReference type="InterPro" id="IPR041079">
    <property type="entry name" value="Neuraminidase-like"/>
</dbReference>
<feature type="domain" description="Neuraminidase-like" evidence="2">
    <location>
        <begin position="168"/>
        <end position="317"/>
    </location>
</feature>
<sequence>MSNALTHKLAEQWRDALSAYVIHHVLPDQSQAASLNMLTAEHLDRYFMMDTQVTSAVTTSYLAQALATTQTYINSVLGNLEPGYDHDFSPKLIRFWQQAMSNYSLWAAYQMLEDYPENYIRAEMRLDKTEPFKTLENDLGQGKINDANVQNALLTYLKHYEYQNSIRVQSGYIDYRGDHEDGERFDGYTFANSDYYLLGKDTATPARYYWRKVAVRLDQTSSIIQPDAWTEWHAISMPTSTKVILARLVLFCGRLHLVWMHHGEPVQEQPEGGKETKRYTLKLEVMHLGLDNQWTTPETLWSVITDPIDNNKELDTTPYRLLTVAVARSHGSDDELCVALRGEAGAQLFNVQRDVLKREAPPHLAFDKESLNRLFEHFEDKNGHLSFQRRMTNSKWSIRSVMPSPGGDPCLDLDALLEEQGDGQHQLHLRGRSSQVKTTPKPVAVYVARVLKVAEGVWMRAQVHTTPAGTVEFRCMMNKAPQFQVVKLIHPVEGAGVKLLGTSFKRNFFGWYENSEEVKSAELPAALAEYDAQGVSQGAGFSVQIDAVDEQPLESAANFITVHAETATSTKMELVIDQSSLWTGTFLLNGNAATPWLTESWTPPEKAGAHLSIKVTLGPVTTSSSAEDASKQTDFTLTMGLLVDISQATMPYIARQESGTDFLVFESIGQLATGQRKPLLARLNSQHVPDLINRAQASSEAVFDWDAQHLREPAYVEGANSKGYGGWLRSQEDAPMDAYDANGLYLRELFFHVPHLIASRLQEEERYEEARRWLGLIFDPQRKQPSTENPGLEYWNCAWIMAQDTPAAGLEHQLLDPHTIALHAPSHYRKAIFHQYVHLLIGEADLHYRQPTRDSLAAAWLLYRRAADLMGEAPNARAINTWQPQTVAQLLGTSRGGQLLACQAQVRAPADLPKRLATFVWTGVAAHEAFRLPVNQHLIDTWQLLEQRFYNLRHYLTIDGQPLLLPLYAPAANPFDLLMARMGGNASLSHLLGYRTVVPPYRFRTIAAKAHEVVTALIQFGEQLRGLMEQEERTELEALQFQQAAEIASYTIGIQEQLYHQQQKSQDVLQAQRVATELRQTHYTKLYEDHISDGEYAAMSLHGIGRSLTHLGTGVVGLAHLAELAPNTFGLANGGMRYKAPMTAIGHGIQAAGGQMVTAAELLRETEGYRRRRQEWQLQAKLAGKELHVLDKQLDAQQHATLAAEQALAHSRKALAHTQQLYAYYQNKSTSVSLYRWLRSQTATLQATLFDVAVSLCNSAEACWQFETGQFDKRIVRAPIWQADRYGLNAGNELRLDLHRLESEALLRNERHLEVHKTVSLQALLDKGLVSTKDGTPVEEGARLGELLSEHGEVAFSLSETLFNEDYPGHYLRRLHSVALSMPALLGPYQNIRATLTQTQSRLLVKPDIEGVKFLTPKATRADDQGDGSNVMMSLRARQQVCLSSANQDIGMVGNPEADDRYRPFEGTGAVSDWLLRFPRHTQQADTLASLSDVILEVRYHALHGGPLFEEAVEQLLATDPKRTRSLPA</sequence>
<dbReference type="Pfam" id="PF18413">
    <property type="entry name" value="Neuraminidase"/>
    <property type="match status" value="1"/>
</dbReference>
<dbReference type="EMBL" id="PJCP01000011">
    <property type="protein sequence ID" value="PLV23491.1"/>
    <property type="molecule type" value="Genomic_DNA"/>
</dbReference>
<evidence type="ECO:0000313" key="6">
    <source>
        <dbReference type="Proteomes" id="UP000234839"/>
    </source>
</evidence>